<dbReference type="EMBL" id="JACEGD010000062">
    <property type="protein sequence ID" value="MBH5391917.1"/>
    <property type="molecule type" value="Genomic_DNA"/>
</dbReference>
<sequence>MLIEAAGKTCSTLFGNLRDRLKGVMDRRNELQRLDQREIEVIARELNLSRTELLALILKPSGSLQSLSRRLSHAGLAEDDLDASHGDVLRDLRRVCSQCSSKARCARDLNRDRQATPAKYCPNEQTLRALADDVQRCAPPVLPGPATRN</sequence>
<accession>A0ABS0PF30</accession>
<dbReference type="RefSeq" id="WP_197969499.1">
    <property type="nucleotide sequence ID" value="NZ_JACEGD010000062.1"/>
</dbReference>
<dbReference type="Pfam" id="PF20056">
    <property type="entry name" value="DUF6455"/>
    <property type="match status" value="1"/>
</dbReference>
<evidence type="ECO:0000313" key="3">
    <source>
        <dbReference type="Proteomes" id="UP001194539"/>
    </source>
</evidence>
<reference evidence="2 3" key="1">
    <citation type="submission" date="2020-07" db="EMBL/GenBank/DDBJ databases">
        <title>Bradyrhizobium diversity isolated from nodules of indigenous legumes of Western Australia.</title>
        <authorList>
            <person name="Klepa M.S."/>
        </authorList>
    </citation>
    <scope>NUCLEOTIDE SEQUENCE [LARGE SCALE GENOMIC DNA]</scope>
    <source>
        <strain evidence="2 3">CNPSo 4019</strain>
    </source>
</reference>
<evidence type="ECO:0000259" key="1">
    <source>
        <dbReference type="Pfam" id="PF20056"/>
    </source>
</evidence>
<dbReference type="Proteomes" id="UP001194539">
    <property type="component" value="Unassembled WGS sequence"/>
</dbReference>
<dbReference type="InterPro" id="IPR045601">
    <property type="entry name" value="DUF6455"/>
</dbReference>
<protein>
    <recommendedName>
        <fullName evidence="1">DUF6455 domain-containing protein</fullName>
    </recommendedName>
</protein>
<gene>
    <name evidence="2" type="ORF">H1B27_37505</name>
</gene>
<keyword evidence="3" id="KW-1185">Reference proteome</keyword>
<evidence type="ECO:0000313" key="2">
    <source>
        <dbReference type="EMBL" id="MBH5391917.1"/>
    </source>
</evidence>
<organism evidence="2 3">
    <name type="scientific">Bradyrhizobium diversitatis</name>
    <dbReference type="NCBI Taxonomy" id="2755406"/>
    <lineage>
        <taxon>Bacteria</taxon>
        <taxon>Pseudomonadati</taxon>
        <taxon>Pseudomonadota</taxon>
        <taxon>Alphaproteobacteria</taxon>
        <taxon>Hyphomicrobiales</taxon>
        <taxon>Nitrobacteraceae</taxon>
        <taxon>Bradyrhizobium</taxon>
    </lineage>
</organism>
<comment type="caution">
    <text evidence="2">The sequence shown here is derived from an EMBL/GenBank/DDBJ whole genome shotgun (WGS) entry which is preliminary data.</text>
</comment>
<proteinExistence type="predicted"/>
<feature type="domain" description="DUF6455" evidence="1">
    <location>
        <begin position="87"/>
        <end position="132"/>
    </location>
</feature>
<name>A0ABS0PF30_9BRAD</name>